<dbReference type="EMBL" id="RYYR01000007">
    <property type="protein sequence ID" value="RUL54289.1"/>
    <property type="molecule type" value="Genomic_DNA"/>
</dbReference>
<evidence type="ECO:0000256" key="1">
    <source>
        <dbReference type="SAM" id="MobiDB-lite"/>
    </source>
</evidence>
<evidence type="ECO:0000313" key="2">
    <source>
        <dbReference type="EMBL" id="RUL54289.1"/>
    </source>
</evidence>
<reference evidence="2 3" key="1">
    <citation type="submission" date="2018-12" db="EMBL/GenBank/DDBJ databases">
        <title>Lysinibacillus antri sp. nov., isolated from a cave soil.</title>
        <authorList>
            <person name="Narsing Rao M.P."/>
            <person name="Zhang H."/>
            <person name="Dong Z.-Y."/>
            <person name="Niu X.-K."/>
            <person name="Zhang K."/>
            <person name="Fang B.-Z."/>
            <person name="Kang Y.-Q."/>
            <person name="Xiao M."/>
            <person name="Li W.-J."/>
        </authorList>
    </citation>
    <scope>NUCLEOTIDE SEQUENCE [LARGE SCALE GENOMIC DNA]</scope>
    <source>
        <strain evidence="2 3">SYSU K30002</strain>
    </source>
</reference>
<comment type="caution">
    <text evidence="2">The sequence shown here is derived from an EMBL/GenBank/DDBJ whole genome shotgun (WGS) entry which is preliminary data.</text>
</comment>
<evidence type="ECO:0008006" key="4">
    <source>
        <dbReference type="Google" id="ProtNLM"/>
    </source>
</evidence>
<feature type="region of interest" description="Disordered" evidence="1">
    <location>
        <begin position="49"/>
        <end position="76"/>
    </location>
</feature>
<protein>
    <recommendedName>
        <fullName evidence="4">Spermidine/putrescine ABC transporter ATP-binding protein</fullName>
    </recommendedName>
</protein>
<name>A0A3S0QQQ9_9BACI</name>
<organism evidence="2 3">
    <name type="scientific">Lysinibacillus antri</name>
    <dbReference type="NCBI Taxonomy" id="2498145"/>
    <lineage>
        <taxon>Bacteria</taxon>
        <taxon>Bacillati</taxon>
        <taxon>Bacillota</taxon>
        <taxon>Bacilli</taxon>
        <taxon>Bacillales</taxon>
        <taxon>Bacillaceae</taxon>
        <taxon>Lysinibacillus</taxon>
    </lineage>
</organism>
<evidence type="ECO:0000313" key="3">
    <source>
        <dbReference type="Proteomes" id="UP000287910"/>
    </source>
</evidence>
<keyword evidence="3" id="KW-1185">Reference proteome</keyword>
<dbReference type="Proteomes" id="UP000287910">
    <property type="component" value="Unassembled WGS sequence"/>
</dbReference>
<accession>A0A3S0QQQ9</accession>
<gene>
    <name evidence="2" type="ORF">EK386_07230</name>
</gene>
<proteinExistence type="predicted"/>
<sequence length="76" mass="8419">MLQSLNFLNSWTSRFCYKFCPALTGSKLSVPKALATGTRLPLQDFSEAKKISGRSTARKSPIGSTNNQWGMKKTPH</sequence>
<dbReference type="AlphaFoldDB" id="A0A3S0QQQ9"/>